<evidence type="ECO:0000313" key="5">
    <source>
        <dbReference type="Proteomes" id="UP000008066"/>
    </source>
</evidence>
<accession>G0SEN8</accession>
<dbReference type="OrthoDB" id="64915at2759"/>
<dbReference type="RefSeq" id="XP_006696746.1">
    <property type="nucleotide sequence ID" value="XM_006696683.1"/>
</dbReference>
<dbReference type="Proteomes" id="UP000008066">
    <property type="component" value="Unassembled WGS sequence"/>
</dbReference>
<feature type="compositionally biased region" description="Basic and acidic residues" evidence="1">
    <location>
        <begin position="470"/>
        <end position="510"/>
    </location>
</feature>
<dbReference type="eggNOG" id="KOG2742">
    <property type="taxonomic scope" value="Eukaryota"/>
</dbReference>
<dbReference type="Gene3D" id="3.40.50.720">
    <property type="entry name" value="NAD(P)-binding Rossmann-like Domain"/>
    <property type="match status" value="1"/>
</dbReference>
<sequence length="510" mass="55709">MAGIALIGAGIFARQQHLPAIESCAGLALKAVYSRSQRSAEALAAASKDASSVAIYFDVPAVKGKSLDDLLQREDIVAVDIVLPIPHQPSVIRKALATGKHVLSEKPIAGNVVDGQELFEWYLGLGERKPVWGVAENFRFLESLAYAAQKVKEIGGLLRTFRLEKYGFVGEDNKYFNTEWRRVPQYQGGFLLDGGVHFVAALRFLLGAAGHELDKVAAFTSLLEPRLLPADTVHAVAFTKGGKSGTINITFGTEFKDVLEVEVVTTNGAVTWTPNAVTTVNRKGDCLADKAVKTKEFPYCSGVLAEVASFAQALESGRLDLRQMPAEGLKDLEVVQRMLESGEDHGVLKTVAHPAGTNYARPFPREEKGSLCGTLANKAEEAGYTIEPETVTYAHLVENVPGYILAYDGNRHPTDPAMDNEVISVTKRKGARLEAEDTVIPDAPPVHPTTPEASAHPPEDTALPVTWTRQSKERDVPDCQHKGHQRQDDCERHKYVVDRGRCLEPNDRRD</sequence>
<dbReference type="HOGENOM" id="CLU_023194_3_1_1"/>
<dbReference type="EMBL" id="GL988046">
    <property type="protein sequence ID" value="EGS18415.1"/>
    <property type="molecule type" value="Genomic_DNA"/>
</dbReference>
<proteinExistence type="predicted"/>
<evidence type="ECO:0000256" key="1">
    <source>
        <dbReference type="SAM" id="MobiDB-lite"/>
    </source>
</evidence>
<feature type="domain" description="Gfo/Idh/MocA-like oxidoreductase C-terminal" evidence="3">
    <location>
        <begin position="171"/>
        <end position="344"/>
    </location>
</feature>
<evidence type="ECO:0000259" key="3">
    <source>
        <dbReference type="Pfam" id="PF02894"/>
    </source>
</evidence>
<dbReference type="Gene3D" id="3.30.360.10">
    <property type="entry name" value="Dihydrodipicolinate Reductase, domain 2"/>
    <property type="match status" value="1"/>
</dbReference>
<dbReference type="PANTHER" id="PTHR42840:SF5">
    <property type="entry name" value="NAD(P)-BINDING ROSSMANN-FOLD SUPERFAMILY PROTEIN"/>
    <property type="match status" value="1"/>
</dbReference>
<dbReference type="Pfam" id="PF01408">
    <property type="entry name" value="GFO_IDH_MocA"/>
    <property type="match status" value="1"/>
</dbReference>
<dbReference type="InterPro" id="IPR004104">
    <property type="entry name" value="Gfo/Idh/MocA-like_OxRdtase_C"/>
</dbReference>
<dbReference type="PANTHER" id="PTHR42840">
    <property type="entry name" value="NAD(P)-BINDING ROSSMANN-FOLD SUPERFAMILY PROTEIN-RELATED"/>
    <property type="match status" value="1"/>
</dbReference>
<dbReference type="SUPFAM" id="SSF55347">
    <property type="entry name" value="Glyceraldehyde-3-phosphate dehydrogenase-like, C-terminal domain"/>
    <property type="match status" value="1"/>
</dbReference>
<dbReference type="InterPro" id="IPR000683">
    <property type="entry name" value="Gfo/Idh/MocA-like_OxRdtase_N"/>
</dbReference>
<keyword evidence="5" id="KW-1185">Reference proteome</keyword>
<dbReference type="KEGG" id="cthr:CTHT_0064410"/>
<reference evidence="4 5" key="1">
    <citation type="journal article" date="2011" name="Cell">
        <title>Insight into structure and assembly of the nuclear pore complex by utilizing the genome of a eukaryotic thermophile.</title>
        <authorList>
            <person name="Amlacher S."/>
            <person name="Sarges P."/>
            <person name="Flemming D."/>
            <person name="van Noort V."/>
            <person name="Kunze R."/>
            <person name="Devos D.P."/>
            <person name="Arumugam M."/>
            <person name="Bork P."/>
            <person name="Hurt E."/>
        </authorList>
    </citation>
    <scope>NUCLEOTIDE SEQUENCE [LARGE SCALE GENOMIC DNA]</scope>
    <source>
        <strain evidence="5">DSM 1495 / CBS 144.50 / IMI 039719</strain>
    </source>
</reference>
<name>G0SEN8_CHATD</name>
<gene>
    <name evidence="4" type="ORF">CTHT_0064410</name>
</gene>
<dbReference type="STRING" id="759272.G0SEN8"/>
<dbReference type="GO" id="GO:0000166">
    <property type="term" value="F:nucleotide binding"/>
    <property type="evidence" value="ECO:0007669"/>
    <property type="project" value="InterPro"/>
</dbReference>
<organism evidence="5">
    <name type="scientific">Chaetomium thermophilum (strain DSM 1495 / CBS 144.50 / IMI 039719)</name>
    <name type="common">Thermochaetoides thermophila</name>
    <dbReference type="NCBI Taxonomy" id="759272"/>
    <lineage>
        <taxon>Eukaryota</taxon>
        <taxon>Fungi</taxon>
        <taxon>Dikarya</taxon>
        <taxon>Ascomycota</taxon>
        <taxon>Pezizomycotina</taxon>
        <taxon>Sordariomycetes</taxon>
        <taxon>Sordariomycetidae</taxon>
        <taxon>Sordariales</taxon>
        <taxon>Chaetomiaceae</taxon>
        <taxon>Thermochaetoides</taxon>
    </lineage>
</organism>
<dbReference type="GO" id="GO:0005737">
    <property type="term" value="C:cytoplasm"/>
    <property type="evidence" value="ECO:0007669"/>
    <property type="project" value="TreeGrafter"/>
</dbReference>
<dbReference type="InterPro" id="IPR036291">
    <property type="entry name" value="NAD(P)-bd_dom_sf"/>
</dbReference>
<evidence type="ECO:0000313" key="4">
    <source>
        <dbReference type="EMBL" id="EGS18415.1"/>
    </source>
</evidence>
<dbReference type="OMA" id="NEMQSPE"/>
<feature type="domain" description="Gfo/Idh/MocA-like oxidoreductase N-terminal" evidence="2">
    <location>
        <begin position="4"/>
        <end position="120"/>
    </location>
</feature>
<dbReference type="Pfam" id="PF02894">
    <property type="entry name" value="GFO_IDH_MocA_C"/>
    <property type="match status" value="1"/>
</dbReference>
<evidence type="ECO:0000259" key="2">
    <source>
        <dbReference type="Pfam" id="PF01408"/>
    </source>
</evidence>
<feature type="region of interest" description="Disordered" evidence="1">
    <location>
        <begin position="440"/>
        <end position="510"/>
    </location>
</feature>
<dbReference type="AlphaFoldDB" id="G0SEN8"/>
<dbReference type="GeneID" id="18260479"/>
<evidence type="ECO:0008006" key="6">
    <source>
        <dbReference type="Google" id="ProtNLM"/>
    </source>
</evidence>
<dbReference type="SUPFAM" id="SSF51735">
    <property type="entry name" value="NAD(P)-binding Rossmann-fold domains"/>
    <property type="match status" value="1"/>
</dbReference>
<protein>
    <recommendedName>
        <fullName evidence="6">Oxidoreductase-like protein</fullName>
    </recommendedName>
</protein>
<dbReference type="GO" id="GO:0016491">
    <property type="term" value="F:oxidoreductase activity"/>
    <property type="evidence" value="ECO:0007669"/>
    <property type="project" value="TreeGrafter"/>
</dbReference>
<dbReference type="GO" id="GO:0006740">
    <property type="term" value="P:NADPH regeneration"/>
    <property type="evidence" value="ECO:0007669"/>
    <property type="project" value="TreeGrafter"/>
</dbReference>